<gene>
    <name evidence="3" type="ORF">PG997_015434</name>
</gene>
<dbReference type="Gene3D" id="1.25.40.10">
    <property type="entry name" value="Tetratricopeptide repeat domain"/>
    <property type="match status" value="2"/>
</dbReference>
<dbReference type="Pfam" id="PF01048">
    <property type="entry name" value="PNP_UDP_1"/>
    <property type="match status" value="1"/>
</dbReference>
<dbReference type="Gene3D" id="3.40.50.300">
    <property type="entry name" value="P-loop containing nucleotide triphosphate hydrolases"/>
    <property type="match status" value="1"/>
</dbReference>
<keyword evidence="4" id="KW-1185">Reference proteome</keyword>
<dbReference type="SUPFAM" id="SSF48452">
    <property type="entry name" value="TPR-like"/>
    <property type="match status" value="2"/>
</dbReference>
<dbReference type="InterPro" id="IPR027417">
    <property type="entry name" value="P-loop_NTPase"/>
</dbReference>
<dbReference type="PANTHER" id="PTHR46082:SF6">
    <property type="entry name" value="AAA+ ATPASE DOMAIN-CONTAINING PROTEIN-RELATED"/>
    <property type="match status" value="1"/>
</dbReference>
<dbReference type="SUPFAM" id="SSF52540">
    <property type="entry name" value="P-loop containing nucleoside triphosphate hydrolases"/>
    <property type="match status" value="1"/>
</dbReference>
<organism evidence="3 4">
    <name type="scientific">Apiospora hydei</name>
    <dbReference type="NCBI Taxonomy" id="1337664"/>
    <lineage>
        <taxon>Eukaryota</taxon>
        <taxon>Fungi</taxon>
        <taxon>Dikarya</taxon>
        <taxon>Ascomycota</taxon>
        <taxon>Pezizomycotina</taxon>
        <taxon>Sordariomycetes</taxon>
        <taxon>Xylariomycetidae</taxon>
        <taxon>Amphisphaeriales</taxon>
        <taxon>Apiosporaceae</taxon>
        <taxon>Apiospora</taxon>
    </lineage>
</organism>
<proteinExistence type="predicted"/>
<evidence type="ECO:0000313" key="4">
    <source>
        <dbReference type="Proteomes" id="UP001433268"/>
    </source>
</evidence>
<dbReference type="RefSeq" id="XP_066660633.1">
    <property type="nucleotide sequence ID" value="XM_066819748.1"/>
</dbReference>
<comment type="caution">
    <text evidence="3">The sequence shown here is derived from an EMBL/GenBank/DDBJ whole genome shotgun (WGS) entry which is preliminary data.</text>
</comment>
<dbReference type="InterPro" id="IPR000845">
    <property type="entry name" value="Nucleoside_phosphorylase_d"/>
</dbReference>
<feature type="domain" description="Nucleoside phosphorylase" evidence="2">
    <location>
        <begin position="18"/>
        <end position="302"/>
    </location>
</feature>
<dbReference type="PANTHER" id="PTHR46082">
    <property type="entry name" value="ATP/GTP-BINDING PROTEIN-RELATED"/>
    <property type="match status" value="1"/>
</dbReference>
<dbReference type="InterPro" id="IPR053137">
    <property type="entry name" value="NLR-like"/>
</dbReference>
<protein>
    <recommendedName>
        <fullName evidence="5">Nucleoside phosphorylase domain-containing protein</fullName>
    </recommendedName>
</protein>
<evidence type="ECO:0000313" key="3">
    <source>
        <dbReference type="EMBL" id="KAK8061213.1"/>
    </source>
</evidence>
<dbReference type="InterPro" id="IPR011990">
    <property type="entry name" value="TPR-like_helical_dom_sf"/>
</dbReference>
<accession>A0ABR1UQL2</accession>
<reference evidence="3 4" key="1">
    <citation type="submission" date="2023-01" db="EMBL/GenBank/DDBJ databases">
        <title>Analysis of 21 Apiospora genomes using comparative genomics revels a genus with tremendous synthesis potential of carbohydrate active enzymes and secondary metabolites.</title>
        <authorList>
            <person name="Sorensen T."/>
        </authorList>
    </citation>
    <scope>NUCLEOTIDE SEQUENCE [LARGE SCALE GENOMIC DNA]</scope>
    <source>
        <strain evidence="3 4">CBS 114990</strain>
    </source>
</reference>
<evidence type="ECO:0008006" key="5">
    <source>
        <dbReference type="Google" id="ProtNLM"/>
    </source>
</evidence>
<evidence type="ECO:0000259" key="2">
    <source>
        <dbReference type="Pfam" id="PF01048"/>
    </source>
</evidence>
<sequence length="1017" mass="114954">MNGSKTLPQRPATRRDFEIAIVCALVHEADAVETLFDHHWEDDGPPYDKATGDPNSYSTGAIGRHNVVLVHMPGVGKINAATVSADCRTSFPNIRLALVVGVCGVFPISREGQEIILGDVIISDGVVQYDLGRRLPGRFARKDTLIDSLGRPNPEMRSLLAKLKTLHSRKILQDKSYRYLAAIQQRQPKLSAHYPGAGHDKLFDAAYQHVTDGELCDECGCSGQLLRRSRLNGDSEPQPVVHFGHIASGDSVIKSGEDRDIIAHRDMVIAFEMESAGVWDIFPCVVIKGACDYADSHKTKTWQHYAAATAAACMKALLDSWVPAQLSVPEPQAVPKNNVELSSRVIMLPFRRNLKFTGREAILEELEQRLFVLHDCRTLAITGLGGVGKTQVALQFAYWVKDHQPDYSVFWVPAYSEEVFEQAYLEIATDLRISIKADDKNPKSAVRNYLSSPAAGKWVLIVDNADDAEMVLTSSRRLRRYFPESESGLTILTTRSPDVAVAVAEGNEVHLQGMAVQDATNLLRNSLSRKSLLHDAQMTAMLLGELTCLPLAITQAAAYLNRNRHVSLRGYLELLRGTKQDITTLLTSEFEDTTRYRGSHNAVATTWIVSFNQLQEIDPEAASLLSFISCIEPKDIPRSILPPSQSNEILEHTIGTLCGYSFLVHQETSGMFDMHRLVHIATNVWLSKQGRTVVAAIAAIRRLGELFSQWRTRDRRVWRTYYPHAFRLLDRSEEYALDERYDLCFKVGRSLYLDRRFENAVLYFETVSRWRARHLHNADEKRLKADHCLGTAYLEMYRIPEAIQILERVVDISRRTLDETNKNRLASEHELARAYFAGRIQEAIKILEHTVSVERRILPDWDGDLLASQHELARAYLEDERTQAAIKMLKHVARVKQRTLEETNRDRLATDYWLATAYLKDSQVRKAIDLFEYVLRRCRTSLDEEDPDLLASERQLARAYLRDRQASKAVDLLRHVVAVESQSLDTHHPDRQASLVLLGDAYQRLAEGQGTGNYEPR</sequence>
<name>A0ABR1UQL2_9PEZI</name>
<dbReference type="SUPFAM" id="SSF53167">
    <property type="entry name" value="Purine and uridine phosphorylases"/>
    <property type="match status" value="1"/>
</dbReference>
<dbReference type="Gene3D" id="3.40.50.1580">
    <property type="entry name" value="Nucleoside phosphorylase domain"/>
    <property type="match status" value="1"/>
</dbReference>
<evidence type="ECO:0000259" key="1">
    <source>
        <dbReference type="Pfam" id="PF00931"/>
    </source>
</evidence>
<dbReference type="GeneID" id="92052808"/>
<dbReference type="InterPro" id="IPR002182">
    <property type="entry name" value="NB-ARC"/>
</dbReference>
<dbReference type="Pfam" id="PF13374">
    <property type="entry name" value="TPR_10"/>
    <property type="match status" value="1"/>
</dbReference>
<dbReference type="Proteomes" id="UP001433268">
    <property type="component" value="Unassembled WGS sequence"/>
</dbReference>
<feature type="domain" description="NB-ARC" evidence="1">
    <location>
        <begin position="360"/>
        <end position="529"/>
    </location>
</feature>
<dbReference type="EMBL" id="JAQQWN010000011">
    <property type="protein sequence ID" value="KAK8061213.1"/>
    <property type="molecule type" value="Genomic_DNA"/>
</dbReference>
<dbReference type="InterPro" id="IPR035994">
    <property type="entry name" value="Nucleoside_phosphorylase_sf"/>
</dbReference>
<dbReference type="Pfam" id="PF13424">
    <property type="entry name" value="TPR_12"/>
    <property type="match status" value="1"/>
</dbReference>
<dbReference type="Pfam" id="PF00931">
    <property type="entry name" value="NB-ARC"/>
    <property type="match status" value="1"/>
</dbReference>